<sequence>MTTITINRPLELDMELVEIDEHVPSFRMSIAVLIKHPTGVVTYQANDIWFENRKWDSFINQLKSSHNQVKISLCDISDFFELTIRQHQNQLFFEIKVEEPETGSGSIRIFYSREIDLDILAQVKERFLDFYSWW</sequence>
<protein>
    <submittedName>
        <fullName evidence="1">Uncharacterized protein</fullName>
    </submittedName>
</protein>
<accession>A0ABT7CX46</accession>
<keyword evidence="2" id="KW-1185">Reference proteome</keyword>
<dbReference type="Proteomes" id="UP001228581">
    <property type="component" value="Unassembled WGS sequence"/>
</dbReference>
<comment type="caution">
    <text evidence="1">The sequence shown here is derived from an EMBL/GenBank/DDBJ whole genome shotgun (WGS) entry which is preliminary data.</text>
</comment>
<gene>
    <name evidence="1" type="ORF">QNI19_35775</name>
</gene>
<organism evidence="1 2">
    <name type="scientific">Xanthocytophaga flava</name>
    <dbReference type="NCBI Taxonomy" id="3048013"/>
    <lineage>
        <taxon>Bacteria</taxon>
        <taxon>Pseudomonadati</taxon>
        <taxon>Bacteroidota</taxon>
        <taxon>Cytophagia</taxon>
        <taxon>Cytophagales</taxon>
        <taxon>Rhodocytophagaceae</taxon>
        <taxon>Xanthocytophaga</taxon>
    </lineage>
</organism>
<evidence type="ECO:0000313" key="1">
    <source>
        <dbReference type="EMBL" id="MDJ1498349.1"/>
    </source>
</evidence>
<dbReference type="RefSeq" id="WP_314004706.1">
    <property type="nucleotide sequence ID" value="NZ_JASJOT010000044.1"/>
</dbReference>
<evidence type="ECO:0000313" key="2">
    <source>
        <dbReference type="Proteomes" id="UP001228581"/>
    </source>
</evidence>
<name>A0ABT7CX46_9BACT</name>
<proteinExistence type="predicted"/>
<dbReference type="EMBL" id="JASJOT010000044">
    <property type="protein sequence ID" value="MDJ1498349.1"/>
    <property type="molecule type" value="Genomic_DNA"/>
</dbReference>
<reference evidence="1 2" key="1">
    <citation type="submission" date="2023-05" db="EMBL/GenBank/DDBJ databases">
        <authorList>
            <person name="Zhang X."/>
        </authorList>
    </citation>
    <scope>NUCLEOTIDE SEQUENCE [LARGE SCALE GENOMIC DNA]</scope>
    <source>
        <strain evidence="1 2">DM2B3-1</strain>
    </source>
</reference>